<evidence type="ECO:0000256" key="8">
    <source>
        <dbReference type="ARBA" id="ARBA00022980"/>
    </source>
</evidence>
<reference evidence="13" key="1">
    <citation type="submission" date="2022-03" db="EMBL/GenBank/DDBJ databases">
        <authorList>
            <person name="Martin C."/>
        </authorList>
    </citation>
    <scope>NUCLEOTIDE SEQUENCE</scope>
</reference>
<keyword evidence="7" id="KW-0809">Transit peptide</keyword>
<evidence type="ECO:0000256" key="6">
    <source>
        <dbReference type="ARBA" id="ARBA00022884"/>
    </source>
</evidence>
<evidence type="ECO:0000256" key="9">
    <source>
        <dbReference type="ARBA" id="ARBA00023128"/>
    </source>
</evidence>
<dbReference type="EMBL" id="CAIIXF020000005">
    <property type="protein sequence ID" value="CAH1783167.1"/>
    <property type="molecule type" value="Genomic_DNA"/>
</dbReference>
<evidence type="ECO:0000313" key="14">
    <source>
        <dbReference type="Proteomes" id="UP000749559"/>
    </source>
</evidence>
<evidence type="ECO:0000256" key="11">
    <source>
        <dbReference type="ARBA" id="ARBA00035134"/>
    </source>
</evidence>
<comment type="similarity">
    <text evidence="2">Belongs to the mitochondrion-specific ribosomal protein mS39 family.</text>
</comment>
<evidence type="ECO:0000313" key="13">
    <source>
        <dbReference type="EMBL" id="CAH1783167.1"/>
    </source>
</evidence>
<dbReference type="GO" id="GO:0006417">
    <property type="term" value="P:regulation of translation"/>
    <property type="evidence" value="ECO:0007669"/>
    <property type="project" value="UniProtKB-KW"/>
</dbReference>
<comment type="subcellular location">
    <subcellularLocation>
        <location evidence="1">Mitochondrion</location>
    </subcellularLocation>
</comment>
<dbReference type="PROSITE" id="PS51375">
    <property type="entry name" value="PPR"/>
    <property type="match status" value="1"/>
</dbReference>
<dbReference type="InterPro" id="IPR037387">
    <property type="entry name" value="PTCD3"/>
</dbReference>
<dbReference type="GO" id="GO:0043024">
    <property type="term" value="F:ribosomal small subunit binding"/>
    <property type="evidence" value="ECO:0007669"/>
    <property type="project" value="InterPro"/>
</dbReference>
<evidence type="ECO:0000256" key="10">
    <source>
        <dbReference type="ARBA" id="ARBA00023274"/>
    </source>
</evidence>
<comment type="caution">
    <text evidence="13">The sequence shown here is derived from an EMBL/GenBank/DDBJ whole genome shotgun (WGS) entry which is preliminary data.</text>
</comment>
<feature type="repeat" description="PPR" evidence="12">
    <location>
        <begin position="247"/>
        <end position="281"/>
    </location>
</feature>
<evidence type="ECO:0000256" key="4">
    <source>
        <dbReference type="ARBA" id="ARBA00022737"/>
    </source>
</evidence>
<dbReference type="GO" id="GO:1990904">
    <property type="term" value="C:ribonucleoprotein complex"/>
    <property type="evidence" value="ECO:0007669"/>
    <property type="project" value="UniProtKB-KW"/>
</dbReference>
<dbReference type="GO" id="GO:0019843">
    <property type="term" value="F:rRNA binding"/>
    <property type="evidence" value="ECO:0007669"/>
    <property type="project" value="UniProtKB-KW"/>
</dbReference>
<keyword evidence="5" id="KW-0810">Translation regulation</keyword>
<dbReference type="PANTHER" id="PTHR16276">
    <property type="entry name" value="PENTATRICOPEPTIDE REPEAT DOMAIN-CONTAINING PROTEIN 3"/>
    <property type="match status" value="1"/>
</dbReference>
<dbReference type="OrthoDB" id="185373at2759"/>
<dbReference type="AlphaFoldDB" id="A0A8S4NQL5"/>
<evidence type="ECO:0000256" key="12">
    <source>
        <dbReference type="PROSITE-ProRule" id="PRU00708"/>
    </source>
</evidence>
<keyword evidence="4" id="KW-0677">Repeat</keyword>
<dbReference type="InterPro" id="IPR055063">
    <property type="entry name" value="Rib_mS39_PPR"/>
</dbReference>
<keyword evidence="9" id="KW-0496">Mitochondrion</keyword>
<dbReference type="GO" id="GO:0005739">
    <property type="term" value="C:mitochondrion"/>
    <property type="evidence" value="ECO:0007669"/>
    <property type="project" value="UniProtKB-SubCell"/>
</dbReference>
<proteinExistence type="inferred from homology"/>
<keyword evidence="10" id="KW-0687">Ribonucleoprotein</keyword>
<dbReference type="InterPro" id="IPR002885">
    <property type="entry name" value="PPR_rpt"/>
</dbReference>
<dbReference type="Pfam" id="PF22330">
    <property type="entry name" value="Rib_mS39_PPR"/>
    <property type="match status" value="1"/>
</dbReference>
<dbReference type="PANTHER" id="PTHR16276:SF1">
    <property type="entry name" value="SMALL RIBOSOMAL SUBUNIT PROTEIN MS39"/>
    <property type="match status" value="1"/>
</dbReference>
<keyword evidence="3" id="KW-0699">rRNA-binding</keyword>
<evidence type="ECO:0000256" key="5">
    <source>
        <dbReference type="ARBA" id="ARBA00022845"/>
    </source>
</evidence>
<keyword evidence="14" id="KW-1185">Reference proteome</keyword>
<evidence type="ECO:0000256" key="7">
    <source>
        <dbReference type="ARBA" id="ARBA00022946"/>
    </source>
</evidence>
<evidence type="ECO:0000256" key="3">
    <source>
        <dbReference type="ARBA" id="ARBA00022730"/>
    </source>
</evidence>
<organism evidence="13 14">
    <name type="scientific">Owenia fusiformis</name>
    <name type="common">Polychaete worm</name>
    <dbReference type="NCBI Taxonomy" id="6347"/>
    <lineage>
        <taxon>Eukaryota</taxon>
        <taxon>Metazoa</taxon>
        <taxon>Spiralia</taxon>
        <taxon>Lophotrochozoa</taxon>
        <taxon>Annelida</taxon>
        <taxon>Polychaeta</taxon>
        <taxon>Sedentaria</taxon>
        <taxon>Canalipalpata</taxon>
        <taxon>Sabellida</taxon>
        <taxon>Oweniida</taxon>
        <taxon>Oweniidae</taxon>
        <taxon>Owenia</taxon>
    </lineage>
</organism>
<dbReference type="InterPro" id="IPR011990">
    <property type="entry name" value="TPR-like_helical_dom_sf"/>
</dbReference>
<evidence type="ECO:0000256" key="2">
    <source>
        <dbReference type="ARBA" id="ARBA00008551"/>
    </source>
</evidence>
<dbReference type="GO" id="GO:0005840">
    <property type="term" value="C:ribosome"/>
    <property type="evidence" value="ECO:0007669"/>
    <property type="project" value="UniProtKB-KW"/>
</dbReference>
<evidence type="ECO:0000256" key="1">
    <source>
        <dbReference type="ARBA" id="ARBA00004173"/>
    </source>
</evidence>
<dbReference type="Gene3D" id="1.25.40.10">
    <property type="entry name" value="Tetratricopeptide repeat domain"/>
    <property type="match status" value="2"/>
</dbReference>
<keyword evidence="8" id="KW-0689">Ribosomal protein</keyword>
<dbReference type="GO" id="GO:0032543">
    <property type="term" value="P:mitochondrial translation"/>
    <property type="evidence" value="ECO:0007669"/>
    <property type="project" value="InterPro"/>
</dbReference>
<dbReference type="NCBIfam" id="TIGR00756">
    <property type="entry name" value="PPR"/>
    <property type="match status" value="1"/>
</dbReference>
<accession>A0A8S4NQL5</accession>
<protein>
    <recommendedName>
        <fullName evidence="11">Small ribosomal subunit protein mS39</fullName>
    </recommendedName>
</protein>
<sequence>TPYLHLDMSCKICTKVLQKSHRFFIRRILHNSPAVYHQMQNCNLTTDAPSIVIPKKIKRDELSILQALASTVERDTNAPAYQYMDDPFFQPTSLLQKKSYSLAKASGKKAAHYVMDRWPWIFEHGVYKESYFNIPEVWKVKGSKCKHDISTLDGLEERLERRMVGEAFQAYRALTESGIEIPQDICLQLLDLQSIFNGSNVTEKDLPPEEMFYQDPNPKTGGGGQLRETWRANHPAEVMFENLTEKTPEAYASIIKGMVKYSEAERAYQLYTEMLENNIPVDVSVYNAVILISFQLKDMSAERWDQVITIMEDMKKANVAPNLETFNNALQILGRMPRFNKRQGLAIATINEMIKCGIEPSLGTFTLLLKIFYAFDDNNGPILGDIISYLESKGESILRSSLDLQFFSTAMSKIAYNMHDVDMAHRLHALLNVGENIKFLSNANRQMNYYNAYFKLVCMFQPIGEVMALYEELTPNIWSPSGFHIQELLQCIKMNHAYEHLPIVWSDLILFEHAFKPETMSMFVEIMALKKQDVELQQQFANIALRIMEKKDEEIERKFVPRPLELSGQLLGQCAVICARAEMPEKAESFIKYYLSNQNTLRGTPSVANLEELEKLEIIDEDTIAKIQGDED</sequence>
<feature type="non-terminal residue" evidence="13">
    <location>
        <position position="1"/>
    </location>
</feature>
<name>A0A8S4NQL5_OWEFU</name>
<gene>
    <name evidence="13" type="ORF">OFUS_LOCUS9531</name>
</gene>
<dbReference type="Proteomes" id="UP000749559">
    <property type="component" value="Unassembled WGS sequence"/>
</dbReference>
<keyword evidence="6" id="KW-0694">RNA-binding</keyword>
<dbReference type="Pfam" id="PF13812">
    <property type="entry name" value="PPR_3"/>
    <property type="match status" value="1"/>
</dbReference>